<accession>A0AAV7L9B6</accession>
<comment type="caution">
    <text evidence="1">The sequence shown here is derived from an EMBL/GenBank/DDBJ whole genome shotgun (WGS) entry which is preliminary data.</text>
</comment>
<dbReference type="Proteomes" id="UP001066276">
    <property type="component" value="Chromosome 12"/>
</dbReference>
<gene>
    <name evidence="1" type="ORF">NDU88_006062</name>
</gene>
<name>A0AAV7L9B6_PLEWA</name>
<sequence length="96" mass="10340">MRNGRIASVQADRGDIDGRRELVEPVGLRVQWQCLEVCSASQGDVCPACKQGGSRVQGLAANSQVLESGPDVRWSHWDESSVISCKTSVDGPWKAA</sequence>
<dbReference type="EMBL" id="JANPWB010000016">
    <property type="protein sequence ID" value="KAJ1085938.1"/>
    <property type="molecule type" value="Genomic_DNA"/>
</dbReference>
<evidence type="ECO:0000313" key="2">
    <source>
        <dbReference type="Proteomes" id="UP001066276"/>
    </source>
</evidence>
<keyword evidence="2" id="KW-1185">Reference proteome</keyword>
<dbReference type="AlphaFoldDB" id="A0AAV7L9B6"/>
<evidence type="ECO:0000313" key="1">
    <source>
        <dbReference type="EMBL" id="KAJ1085938.1"/>
    </source>
</evidence>
<proteinExistence type="predicted"/>
<reference evidence="1" key="1">
    <citation type="journal article" date="2022" name="bioRxiv">
        <title>Sequencing and chromosome-scale assembly of the giantPleurodeles waltlgenome.</title>
        <authorList>
            <person name="Brown T."/>
            <person name="Elewa A."/>
            <person name="Iarovenko S."/>
            <person name="Subramanian E."/>
            <person name="Araus A.J."/>
            <person name="Petzold A."/>
            <person name="Susuki M."/>
            <person name="Suzuki K.-i.T."/>
            <person name="Hayashi T."/>
            <person name="Toyoda A."/>
            <person name="Oliveira C."/>
            <person name="Osipova E."/>
            <person name="Leigh N.D."/>
            <person name="Simon A."/>
            <person name="Yun M.H."/>
        </authorList>
    </citation>
    <scope>NUCLEOTIDE SEQUENCE</scope>
    <source>
        <strain evidence="1">20211129_DDA</strain>
        <tissue evidence="1">Liver</tissue>
    </source>
</reference>
<protein>
    <submittedName>
        <fullName evidence="1">Uncharacterized protein</fullName>
    </submittedName>
</protein>
<organism evidence="1 2">
    <name type="scientific">Pleurodeles waltl</name>
    <name type="common">Iberian ribbed newt</name>
    <dbReference type="NCBI Taxonomy" id="8319"/>
    <lineage>
        <taxon>Eukaryota</taxon>
        <taxon>Metazoa</taxon>
        <taxon>Chordata</taxon>
        <taxon>Craniata</taxon>
        <taxon>Vertebrata</taxon>
        <taxon>Euteleostomi</taxon>
        <taxon>Amphibia</taxon>
        <taxon>Batrachia</taxon>
        <taxon>Caudata</taxon>
        <taxon>Salamandroidea</taxon>
        <taxon>Salamandridae</taxon>
        <taxon>Pleurodelinae</taxon>
        <taxon>Pleurodeles</taxon>
    </lineage>
</organism>